<comment type="subcellular location">
    <subcellularLocation>
        <location evidence="1">Cell outer membrane</location>
    </subcellularLocation>
</comment>
<accession>A0A2T0UB38</accession>
<comment type="caution">
    <text evidence="9">The sequence shown here is derived from an EMBL/GenBank/DDBJ whole genome shotgun (WGS) entry which is preliminary data.</text>
</comment>
<keyword evidence="3 6" id="KW-0732">Signal</keyword>
<feature type="signal peptide" evidence="6">
    <location>
        <begin position="1"/>
        <end position="22"/>
    </location>
</feature>
<evidence type="ECO:0000256" key="2">
    <source>
        <dbReference type="ARBA" id="ARBA00006275"/>
    </source>
</evidence>
<gene>
    <name evidence="9" type="ORF">B0I27_101107</name>
</gene>
<evidence type="ECO:0000259" key="7">
    <source>
        <dbReference type="Pfam" id="PF07980"/>
    </source>
</evidence>
<name>A0A2T0UB38_9SPHI</name>
<dbReference type="Proteomes" id="UP000238034">
    <property type="component" value="Unassembled WGS sequence"/>
</dbReference>
<dbReference type="InterPro" id="IPR033985">
    <property type="entry name" value="SusD-like_N"/>
</dbReference>
<dbReference type="Gene3D" id="1.25.40.390">
    <property type="match status" value="1"/>
</dbReference>
<dbReference type="Pfam" id="PF07980">
    <property type="entry name" value="SusD_RagB"/>
    <property type="match status" value="1"/>
</dbReference>
<dbReference type="PROSITE" id="PS51257">
    <property type="entry name" value="PROKAR_LIPOPROTEIN"/>
    <property type="match status" value="1"/>
</dbReference>
<feature type="domain" description="RagB/SusD" evidence="7">
    <location>
        <begin position="417"/>
        <end position="573"/>
    </location>
</feature>
<comment type="similarity">
    <text evidence="2">Belongs to the SusD family.</text>
</comment>
<evidence type="ECO:0000256" key="5">
    <source>
        <dbReference type="ARBA" id="ARBA00023237"/>
    </source>
</evidence>
<evidence type="ECO:0000259" key="8">
    <source>
        <dbReference type="Pfam" id="PF14322"/>
    </source>
</evidence>
<protein>
    <submittedName>
        <fullName evidence="9">Putative outer membrane starch-binding protein</fullName>
    </submittedName>
</protein>
<feature type="domain" description="SusD-like N-terminal" evidence="8">
    <location>
        <begin position="29"/>
        <end position="222"/>
    </location>
</feature>
<keyword evidence="4" id="KW-0472">Membrane</keyword>
<keyword evidence="10" id="KW-1185">Reference proteome</keyword>
<dbReference type="AlphaFoldDB" id="A0A2T0UB38"/>
<dbReference type="InterPro" id="IPR012944">
    <property type="entry name" value="SusD_RagB_dom"/>
</dbReference>
<keyword evidence="5" id="KW-0998">Cell outer membrane</keyword>
<dbReference type="Pfam" id="PF14322">
    <property type="entry name" value="SusD-like_3"/>
    <property type="match status" value="1"/>
</dbReference>
<dbReference type="EMBL" id="PVTH01000001">
    <property type="protein sequence ID" value="PRY55139.1"/>
    <property type="molecule type" value="Genomic_DNA"/>
</dbReference>
<dbReference type="InterPro" id="IPR011990">
    <property type="entry name" value="TPR-like_helical_dom_sf"/>
</dbReference>
<proteinExistence type="inferred from homology"/>
<evidence type="ECO:0000256" key="4">
    <source>
        <dbReference type="ARBA" id="ARBA00023136"/>
    </source>
</evidence>
<dbReference type="SUPFAM" id="SSF48452">
    <property type="entry name" value="TPR-like"/>
    <property type="match status" value="1"/>
</dbReference>
<evidence type="ECO:0000256" key="1">
    <source>
        <dbReference type="ARBA" id="ARBA00004442"/>
    </source>
</evidence>
<sequence>MKLQNMKCKKYICGILAVTALAATSCKDDFLEEKPYSQYSLAGLSSSTIEAQLVGLHRTYAELWGYSGEQGFLAAWQIGTDIASAGSTQGVENPFYQYATLNPENGAVRVMWQRCYDFINNANIVIAAAGENNKAANAEARFFRAYAYNTLVTLWGDVPLLTEAVSVPKFDYTRQPVAEVDKVIDEDLTYAIANLPDVDQSGVYQSRTNKDMARQLAAEAYLRIGARDNSFFAKAEKMATEIIVSGKYKLIEARYGKFLGEGGDYYRDMFRFGNQRRNQGNTEAIWTFEMEYNRNVPNGTIDNPQHRRVWQPSYHNWAEMVNADSLGGRGNGRLRLSNFMKYTVWQGLQGDIRNSNYNIRRTTNYNKPGVSTVIGITANGFRIAANSPLAVSTRTIKTGDKVIPFEADSLQNWYPYPTKWGGYDPADDFGYALVKDYPVMRLGETYLLRAEARFRQNNLAGAAEDINVLRDRAFKLARAAQANPNLGRVTAGDINIDFILDERARELISEENRRMTLVRTNKLKDRIAKNGDAGPANKIITGFQDFNVLLPIPLQDIQLNNKSGESLVQNPGYSK</sequence>
<evidence type="ECO:0000313" key="10">
    <source>
        <dbReference type="Proteomes" id="UP000238034"/>
    </source>
</evidence>
<evidence type="ECO:0000313" key="9">
    <source>
        <dbReference type="EMBL" id="PRY55139.1"/>
    </source>
</evidence>
<feature type="chain" id="PRO_5015573655" evidence="6">
    <location>
        <begin position="23"/>
        <end position="575"/>
    </location>
</feature>
<evidence type="ECO:0000256" key="3">
    <source>
        <dbReference type="ARBA" id="ARBA00022729"/>
    </source>
</evidence>
<dbReference type="GO" id="GO:0009279">
    <property type="term" value="C:cell outer membrane"/>
    <property type="evidence" value="ECO:0007669"/>
    <property type="project" value="UniProtKB-SubCell"/>
</dbReference>
<evidence type="ECO:0000256" key="6">
    <source>
        <dbReference type="SAM" id="SignalP"/>
    </source>
</evidence>
<reference evidence="9 10" key="1">
    <citation type="submission" date="2018-03" db="EMBL/GenBank/DDBJ databases">
        <title>Genomic Encyclopedia of Type Strains, Phase III (KMG-III): the genomes of soil and plant-associated and newly described type strains.</title>
        <authorList>
            <person name="Whitman W."/>
        </authorList>
    </citation>
    <scope>NUCLEOTIDE SEQUENCE [LARGE SCALE GENOMIC DNA]</scope>
    <source>
        <strain evidence="9 10">CGMCC 1.9313</strain>
    </source>
</reference>
<organism evidence="9 10">
    <name type="scientific">Arcticibacter pallidicorallinus</name>
    <dbReference type="NCBI Taxonomy" id="1259464"/>
    <lineage>
        <taxon>Bacteria</taxon>
        <taxon>Pseudomonadati</taxon>
        <taxon>Bacteroidota</taxon>
        <taxon>Sphingobacteriia</taxon>
        <taxon>Sphingobacteriales</taxon>
        <taxon>Sphingobacteriaceae</taxon>
        <taxon>Arcticibacter</taxon>
    </lineage>
</organism>